<keyword evidence="3" id="KW-1185">Reference proteome</keyword>
<keyword evidence="1" id="KW-0812">Transmembrane</keyword>
<keyword evidence="1" id="KW-0472">Membrane</keyword>
<dbReference type="AlphaFoldDB" id="D5DZP5"/>
<name>D5DZP5_PRIM1</name>
<gene>
    <name evidence="2" type="ordered locus">BMQ_3424</name>
</gene>
<dbReference type="EMBL" id="CP001983">
    <property type="protein sequence ID" value="ADE70446.1"/>
    <property type="molecule type" value="Genomic_DNA"/>
</dbReference>
<evidence type="ECO:0000313" key="2">
    <source>
        <dbReference type="EMBL" id="ADE70446.1"/>
    </source>
</evidence>
<protein>
    <submittedName>
        <fullName evidence="2">Uncharacterized protein</fullName>
    </submittedName>
</protein>
<evidence type="ECO:0000256" key="1">
    <source>
        <dbReference type="SAM" id="Phobius"/>
    </source>
</evidence>
<proteinExistence type="predicted"/>
<organism evidence="2 3">
    <name type="scientific">Priestia megaterium (strain ATCC 12872 / QMB1551)</name>
    <name type="common">Bacillus megaterium</name>
    <dbReference type="NCBI Taxonomy" id="545693"/>
    <lineage>
        <taxon>Bacteria</taxon>
        <taxon>Bacillati</taxon>
        <taxon>Bacillota</taxon>
        <taxon>Bacilli</taxon>
        <taxon>Bacillales</taxon>
        <taxon>Bacillaceae</taxon>
        <taxon>Priestia</taxon>
    </lineage>
</organism>
<feature type="transmembrane region" description="Helical" evidence="1">
    <location>
        <begin position="79"/>
        <end position="100"/>
    </location>
</feature>
<keyword evidence="1" id="KW-1133">Transmembrane helix</keyword>
<dbReference type="HOGENOM" id="CLU_1955213_0_0_9"/>
<sequence>MLRATILLGFLGTLTGPASDLYVIVSLLVSPLSFPFVVSLFPQALTIIASISRNGIKNSFFSLISSFFTLFLFDNDNLYQLLLCIYYTSVTTIVNNYKIFHQRKKGLYLRGLFLLLHSSHLVKLTRFS</sequence>
<reference evidence="2 3" key="1">
    <citation type="journal article" date="2011" name="J. Bacteriol.">
        <title>Genome sequences of the biotechnologically important Bacillus megaterium strains QM B1551 and DSM319.</title>
        <authorList>
            <person name="Eppinger M."/>
            <person name="Bunk B."/>
            <person name="Johns M.A."/>
            <person name="Edirisinghe J.N."/>
            <person name="Kutumbaka K.K."/>
            <person name="Koenig S.S."/>
            <person name="Huot Creasy H."/>
            <person name="Rosovitz M.J."/>
            <person name="Riley D.R."/>
            <person name="Daugherty S."/>
            <person name="Martin M."/>
            <person name="Elbourne L.D."/>
            <person name="Paulsen I."/>
            <person name="Biedendieck R."/>
            <person name="Braun C."/>
            <person name="Grayburn S."/>
            <person name="Dhingra S."/>
            <person name="Lukyanchuk V."/>
            <person name="Ball B."/>
            <person name="Ul-Qamar R."/>
            <person name="Seibel J."/>
            <person name="Bremer E."/>
            <person name="Jahn D."/>
            <person name="Ravel J."/>
            <person name="Vary P.S."/>
        </authorList>
    </citation>
    <scope>NUCLEOTIDE SEQUENCE [LARGE SCALE GENOMIC DNA]</scope>
    <source>
        <strain evidence="3">ATCC 12872 / QMB1551</strain>
    </source>
</reference>
<dbReference type="KEGG" id="bmq:BMQ_3424"/>
<dbReference type="Proteomes" id="UP000000935">
    <property type="component" value="Chromosome"/>
</dbReference>
<accession>D5DZP5</accession>
<evidence type="ECO:0000313" key="3">
    <source>
        <dbReference type="Proteomes" id="UP000000935"/>
    </source>
</evidence>